<dbReference type="Proteomes" id="UP000807469">
    <property type="component" value="Unassembled WGS sequence"/>
</dbReference>
<dbReference type="OrthoDB" id="3263571at2759"/>
<organism evidence="1 2">
    <name type="scientific">Pholiota conissans</name>
    <dbReference type="NCBI Taxonomy" id="109636"/>
    <lineage>
        <taxon>Eukaryota</taxon>
        <taxon>Fungi</taxon>
        <taxon>Dikarya</taxon>
        <taxon>Basidiomycota</taxon>
        <taxon>Agaricomycotina</taxon>
        <taxon>Agaricomycetes</taxon>
        <taxon>Agaricomycetidae</taxon>
        <taxon>Agaricales</taxon>
        <taxon>Agaricineae</taxon>
        <taxon>Strophariaceae</taxon>
        <taxon>Pholiota</taxon>
    </lineage>
</organism>
<dbReference type="EMBL" id="MU155369">
    <property type="protein sequence ID" value="KAF9474628.1"/>
    <property type="molecule type" value="Genomic_DNA"/>
</dbReference>
<comment type="caution">
    <text evidence="1">The sequence shown here is derived from an EMBL/GenBank/DDBJ whole genome shotgun (WGS) entry which is preliminary data.</text>
</comment>
<feature type="non-terminal residue" evidence="1">
    <location>
        <position position="1"/>
    </location>
</feature>
<proteinExistence type="predicted"/>
<evidence type="ECO:0000313" key="1">
    <source>
        <dbReference type="EMBL" id="KAF9474628.1"/>
    </source>
</evidence>
<dbReference type="AlphaFoldDB" id="A0A9P5YT45"/>
<accession>A0A9P5YT45</accession>
<evidence type="ECO:0008006" key="3">
    <source>
        <dbReference type="Google" id="ProtNLM"/>
    </source>
</evidence>
<reference evidence="1" key="1">
    <citation type="submission" date="2020-11" db="EMBL/GenBank/DDBJ databases">
        <authorList>
            <consortium name="DOE Joint Genome Institute"/>
            <person name="Ahrendt S."/>
            <person name="Riley R."/>
            <person name="Andreopoulos W."/>
            <person name="Labutti K."/>
            <person name="Pangilinan J."/>
            <person name="Ruiz-Duenas F.J."/>
            <person name="Barrasa J.M."/>
            <person name="Sanchez-Garcia M."/>
            <person name="Camarero S."/>
            <person name="Miyauchi S."/>
            <person name="Serrano A."/>
            <person name="Linde D."/>
            <person name="Babiker R."/>
            <person name="Drula E."/>
            <person name="Ayuso-Fernandez I."/>
            <person name="Pacheco R."/>
            <person name="Padilla G."/>
            <person name="Ferreira P."/>
            <person name="Barriuso J."/>
            <person name="Kellner H."/>
            <person name="Castanera R."/>
            <person name="Alfaro M."/>
            <person name="Ramirez L."/>
            <person name="Pisabarro A.G."/>
            <person name="Kuo A."/>
            <person name="Tritt A."/>
            <person name="Lipzen A."/>
            <person name="He G."/>
            <person name="Yan M."/>
            <person name="Ng V."/>
            <person name="Cullen D."/>
            <person name="Martin F."/>
            <person name="Rosso M.-N."/>
            <person name="Henrissat B."/>
            <person name="Hibbett D."/>
            <person name="Martinez A.T."/>
            <person name="Grigoriev I.V."/>
        </authorList>
    </citation>
    <scope>NUCLEOTIDE SEQUENCE</scope>
    <source>
        <strain evidence="1">CIRM-BRFM 674</strain>
    </source>
</reference>
<evidence type="ECO:0000313" key="2">
    <source>
        <dbReference type="Proteomes" id="UP000807469"/>
    </source>
</evidence>
<protein>
    <recommendedName>
        <fullName evidence="3">Retrotransposon gag domain-containing protein</fullName>
    </recommendedName>
</protein>
<name>A0A9P5YT45_9AGAR</name>
<gene>
    <name evidence="1" type="ORF">BDN70DRAFT_815374</name>
</gene>
<keyword evidence="2" id="KW-1185">Reference proteome</keyword>
<sequence length="102" mass="11710">FWQQVELYIMEASKQFPSDGQKIAFVLSYLRKGDADSWANSFQTQIAKEAKKSEKPLKFGSWVNFQNEITEAFQSLDAQKDALSNLNQLYLDKKSMAKDHVA</sequence>